<dbReference type="Proteomes" id="UP000664940">
    <property type="component" value="Unassembled WGS sequence"/>
</dbReference>
<gene>
    <name evidence="2" type="ORF">HJG60_008001</name>
</gene>
<reference evidence="2 3" key="1">
    <citation type="journal article" date="2020" name="Nature">
        <title>Six reference-quality genomes reveal evolution of bat adaptations.</title>
        <authorList>
            <person name="Jebb D."/>
            <person name="Huang Z."/>
            <person name="Pippel M."/>
            <person name="Hughes G.M."/>
            <person name="Lavrichenko K."/>
            <person name="Devanna P."/>
            <person name="Winkler S."/>
            <person name="Jermiin L.S."/>
            <person name="Skirmuntt E.C."/>
            <person name="Katzourakis A."/>
            <person name="Burkitt-Gray L."/>
            <person name="Ray D.A."/>
            <person name="Sullivan K.A.M."/>
            <person name="Roscito J.G."/>
            <person name="Kirilenko B.M."/>
            <person name="Davalos L.M."/>
            <person name="Corthals A.P."/>
            <person name="Power M.L."/>
            <person name="Jones G."/>
            <person name="Ransome R.D."/>
            <person name="Dechmann D.K.N."/>
            <person name="Locatelli A.G."/>
            <person name="Puechmaille S.J."/>
            <person name="Fedrigo O."/>
            <person name="Jarvis E.D."/>
            <person name="Hiller M."/>
            <person name="Vernes S.C."/>
            <person name="Myers E.W."/>
            <person name="Teeling E.C."/>
        </authorList>
    </citation>
    <scope>NUCLEOTIDE SEQUENCE [LARGE SCALE GENOMIC DNA]</scope>
    <source>
        <strain evidence="2">Bat1K_MPI-CBG_1</strain>
    </source>
</reference>
<protein>
    <submittedName>
        <fullName evidence="2">Uncharacterized protein</fullName>
    </submittedName>
</protein>
<comment type="caution">
    <text evidence="2">The sequence shown here is derived from an EMBL/GenBank/DDBJ whole genome shotgun (WGS) entry which is preliminary data.</text>
</comment>
<sequence length="126" mass="14093">MVLSNHRDPVGGGIMTPEDACAPIPGTLIKLRILRWEDYSGLSKWTHCNHKDPYKREAESGMWPRKQSKSRREIKDVTQLAVKVEQGHGHGMQVASGNLKRQRKGFSPGASLGRCLANIPLLAQFY</sequence>
<evidence type="ECO:0000313" key="2">
    <source>
        <dbReference type="EMBL" id="KAF6131107.1"/>
    </source>
</evidence>
<dbReference type="AlphaFoldDB" id="A0A834EYF1"/>
<proteinExistence type="predicted"/>
<organism evidence="2 3">
    <name type="scientific">Phyllostomus discolor</name>
    <name type="common">pale spear-nosed bat</name>
    <dbReference type="NCBI Taxonomy" id="89673"/>
    <lineage>
        <taxon>Eukaryota</taxon>
        <taxon>Metazoa</taxon>
        <taxon>Chordata</taxon>
        <taxon>Craniata</taxon>
        <taxon>Vertebrata</taxon>
        <taxon>Euteleostomi</taxon>
        <taxon>Mammalia</taxon>
        <taxon>Eutheria</taxon>
        <taxon>Laurasiatheria</taxon>
        <taxon>Chiroptera</taxon>
        <taxon>Yangochiroptera</taxon>
        <taxon>Phyllostomidae</taxon>
        <taxon>Phyllostominae</taxon>
        <taxon>Phyllostomus</taxon>
    </lineage>
</organism>
<evidence type="ECO:0000313" key="3">
    <source>
        <dbReference type="Proteomes" id="UP000664940"/>
    </source>
</evidence>
<name>A0A834EYF1_9CHIR</name>
<feature type="region of interest" description="Disordered" evidence="1">
    <location>
        <begin position="55"/>
        <end position="74"/>
    </location>
</feature>
<dbReference type="EMBL" id="JABVXQ010000001">
    <property type="protein sequence ID" value="KAF6131107.1"/>
    <property type="molecule type" value="Genomic_DNA"/>
</dbReference>
<accession>A0A834EYF1</accession>
<evidence type="ECO:0000256" key="1">
    <source>
        <dbReference type="SAM" id="MobiDB-lite"/>
    </source>
</evidence>